<accession>A0A1X3DEW8</accession>
<dbReference type="Pfam" id="PF13377">
    <property type="entry name" value="Peripla_BP_3"/>
    <property type="match status" value="1"/>
</dbReference>
<dbReference type="Proteomes" id="UP000193118">
    <property type="component" value="Unassembled WGS sequence"/>
</dbReference>
<dbReference type="InterPro" id="IPR010982">
    <property type="entry name" value="Lambda_DNA-bd_dom_sf"/>
</dbReference>
<dbReference type="CDD" id="cd06288">
    <property type="entry name" value="PBP1_sucrose_transcription_regulator"/>
    <property type="match status" value="1"/>
</dbReference>
<dbReference type="PANTHER" id="PTHR30146">
    <property type="entry name" value="LACI-RELATED TRANSCRIPTIONAL REPRESSOR"/>
    <property type="match status" value="1"/>
</dbReference>
<proteinExistence type="predicted"/>
<keyword evidence="2" id="KW-0805">Transcription regulation</keyword>
<dbReference type="GO" id="GO:0003700">
    <property type="term" value="F:DNA-binding transcription factor activity"/>
    <property type="evidence" value="ECO:0007669"/>
    <property type="project" value="TreeGrafter"/>
</dbReference>
<feature type="domain" description="HTH lacI-type" evidence="5">
    <location>
        <begin position="2"/>
        <end position="56"/>
    </location>
</feature>
<dbReference type="GO" id="GO:0000976">
    <property type="term" value="F:transcription cis-regulatory region binding"/>
    <property type="evidence" value="ECO:0007669"/>
    <property type="project" value="TreeGrafter"/>
</dbReference>
<dbReference type="Gene3D" id="1.10.260.40">
    <property type="entry name" value="lambda repressor-like DNA-binding domains"/>
    <property type="match status" value="1"/>
</dbReference>
<name>A0A1X3DEW8_9NEIS</name>
<keyword evidence="3" id="KW-0238">DNA-binding</keyword>
<dbReference type="CDD" id="cd01392">
    <property type="entry name" value="HTH_LacI"/>
    <property type="match status" value="1"/>
</dbReference>
<dbReference type="PANTHER" id="PTHR30146:SF148">
    <property type="entry name" value="HTH-TYPE TRANSCRIPTIONAL REPRESSOR PURR-RELATED"/>
    <property type="match status" value="1"/>
</dbReference>
<evidence type="ECO:0000256" key="1">
    <source>
        <dbReference type="ARBA" id="ARBA00022491"/>
    </source>
</evidence>
<dbReference type="OrthoDB" id="269117at2"/>
<protein>
    <submittedName>
        <fullName evidence="6">LacI family transcriptional regulator</fullName>
    </submittedName>
</protein>
<dbReference type="InterPro" id="IPR000843">
    <property type="entry name" value="HTH_LacI"/>
</dbReference>
<evidence type="ECO:0000256" key="4">
    <source>
        <dbReference type="ARBA" id="ARBA00023163"/>
    </source>
</evidence>
<dbReference type="Pfam" id="PF00356">
    <property type="entry name" value="LacI"/>
    <property type="match status" value="1"/>
</dbReference>
<keyword evidence="4" id="KW-0804">Transcription</keyword>
<dbReference type="STRING" id="194197.BWD09_02690"/>
<evidence type="ECO:0000259" key="5">
    <source>
        <dbReference type="PROSITE" id="PS50932"/>
    </source>
</evidence>
<sequence length="350" mass="38036">MATIYDVAERAGVSPKTVSRVLNQDAPVSAKTRAAVEAAMEELGYIPSSAARIMRSNRSGLVGLITGAISRHHDRHSGGGLPDMFLVQGIQRTMAEAGKTVMIADTGNHFGQVETLMRTFQEHRAEGILYVAEFHQEVSLPELKPNCPLVLVNCFDRQGTPAVLPDDEQGQYGLVKRIIAGGHRRIAYLSLQPQVIASKLRRRGYRRALEEAGIAYDAALDLAGYPDYTNRSESLLAAVEKLLTLPKPPTVLCCGNDEMAVRLYGILRSRGIKVPEEISVAGYDDHRSIAETLFPPLTTADLPYTAMGARAAQMLLDAVAGKDLPQQPVIVGGDTVWRESVIDINPAKQP</sequence>
<gene>
    <name evidence="6" type="ORF">BWD09_02690</name>
</gene>
<evidence type="ECO:0000313" key="7">
    <source>
        <dbReference type="Proteomes" id="UP000193118"/>
    </source>
</evidence>
<dbReference type="AlphaFoldDB" id="A0A1X3DEW8"/>
<dbReference type="SUPFAM" id="SSF47413">
    <property type="entry name" value="lambda repressor-like DNA-binding domains"/>
    <property type="match status" value="1"/>
</dbReference>
<keyword evidence="1" id="KW-0678">Repressor</keyword>
<dbReference type="RefSeq" id="WP_085365202.1">
    <property type="nucleotide sequence ID" value="NZ_CAUJPZ010000011.1"/>
</dbReference>
<evidence type="ECO:0000256" key="3">
    <source>
        <dbReference type="ARBA" id="ARBA00023125"/>
    </source>
</evidence>
<dbReference type="PROSITE" id="PS00356">
    <property type="entry name" value="HTH_LACI_1"/>
    <property type="match status" value="1"/>
</dbReference>
<dbReference type="InterPro" id="IPR028082">
    <property type="entry name" value="Peripla_BP_I"/>
</dbReference>
<evidence type="ECO:0000256" key="2">
    <source>
        <dbReference type="ARBA" id="ARBA00023015"/>
    </source>
</evidence>
<comment type="caution">
    <text evidence="6">The sequence shown here is derived from an EMBL/GenBank/DDBJ whole genome shotgun (WGS) entry which is preliminary data.</text>
</comment>
<organism evidence="6 7">
    <name type="scientific">Neisseria dentiae</name>
    <dbReference type="NCBI Taxonomy" id="194197"/>
    <lineage>
        <taxon>Bacteria</taxon>
        <taxon>Pseudomonadati</taxon>
        <taxon>Pseudomonadota</taxon>
        <taxon>Betaproteobacteria</taxon>
        <taxon>Neisseriales</taxon>
        <taxon>Neisseriaceae</taxon>
        <taxon>Neisseria</taxon>
    </lineage>
</organism>
<keyword evidence="7" id="KW-1185">Reference proteome</keyword>
<dbReference type="Gene3D" id="3.40.50.2300">
    <property type="match status" value="2"/>
</dbReference>
<dbReference type="GeneID" id="94581226"/>
<dbReference type="SUPFAM" id="SSF53822">
    <property type="entry name" value="Periplasmic binding protein-like I"/>
    <property type="match status" value="1"/>
</dbReference>
<dbReference type="PROSITE" id="PS50932">
    <property type="entry name" value="HTH_LACI_2"/>
    <property type="match status" value="1"/>
</dbReference>
<dbReference type="PRINTS" id="PR00036">
    <property type="entry name" value="HTHLACI"/>
</dbReference>
<dbReference type="InterPro" id="IPR046335">
    <property type="entry name" value="LacI/GalR-like_sensor"/>
</dbReference>
<dbReference type="SMART" id="SM00354">
    <property type="entry name" value="HTH_LACI"/>
    <property type="match status" value="1"/>
</dbReference>
<reference evidence="7" key="1">
    <citation type="submission" date="2017-01" db="EMBL/GenBank/DDBJ databases">
        <authorList>
            <person name="Wolfgang W.J."/>
            <person name="Cole J."/>
            <person name="Wroblewski D."/>
            <person name="Mcginnis J."/>
            <person name="Musser K.A."/>
        </authorList>
    </citation>
    <scope>NUCLEOTIDE SEQUENCE [LARGE SCALE GENOMIC DNA]</scope>
    <source>
        <strain evidence="7">DSM 19151</strain>
    </source>
</reference>
<evidence type="ECO:0000313" key="6">
    <source>
        <dbReference type="EMBL" id="OSI18366.1"/>
    </source>
</evidence>
<dbReference type="EMBL" id="MTBO01000003">
    <property type="protein sequence ID" value="OSI18366.1"/>
    <property type="molecule type" value="Genomic_DNA"/>
</dbReference>